<gene>
    <name evidence="1" type="ORF">ABRQ22_14660</name>
</gene>
<organism evidence="1">
    <name type="scientific">Cellulosimicrobium sp. ES-005</name>
    <dbReference type="NCBI Taxonomy" id="3163031"/>
    <lineage>
        <taxon>Bacteria</taxon>
        <taxon>Bacillati</taxon>
        <taxon>Actinomycetota</taxon>
        <taxon>Actinomycetes</taxon>
        <taxon>Micrococcales</taxon>
        <taxon>Promicromonosporaceae</taxon>
        <taxon>Cellulosimicrobium</taxon>
    </lineage>
</organism>
<accession>A0AAU8FYD0</accession>
<proteinExistence type="predicted"/>
<protein>
    <submittedName>
        <fullName evidence="1">Uncharacterized protein</fullName>
    </submittedName>
</protein>
<dbReference type="AlphaFoldDB" id="A0AAU8FYD0"/>
<evidence type="ECO:0000313" key="1">
    <source>
        <dbReference type="EMBL" id="XCH28837.1"/>
    </source>
</evidence>
<dbReference type="EMBL" id="CP159290">
    <property type="protein sequence ID" value="XCH28837.1"/>
    <property type="molecule type" value="Genomic_DNA"/>
</dbReference>
<reference evidence="1" key="1">
    <citation type="submission" date="2024-06" db="EMBL/GenBank/DDBJ databases">
        <title>Complete genome sequence of the cellulolytic actinobacterium, Cellulosimicrobium ES-005.</title>
        <authorList>
            <person name="Matthews C.T."/>
            <person name="Underwood K.D."/>
            <person name="Ghanchi K.M."/>
            <person name="Fields S.D."/>
            <person name="Gardner S.G."/>
        </authorList>
    </citation>
    <scope>NUCLEOTIDE SEQUENCE</scope>
    <source>
        <strain evidence="1">ES-005</strain>
    </source>
</reference>
<name>A0AAU8FYD0_9MICO</name>
<dbReference type="RefSeq" id="WP_144721154.1">
    <property type="nucleotide sequence ID" value="NZ_CP159290.1"/>
</dbReference>
<sequence length="136" mass="14883">MTTSAATARARASKRKGASYQSDVRNLVRDTFLLDVEILELSGTEDEGDLVIRLPRTGKYVIVEAKNEAKIDLPGYLREARAEAANYAKHRPAVSDDQTLAVAFVKARGKGTAESYAVMRAGDFLAHLVELEERAS</sequence>